<dbReference type="GO" id="GO:0000287">
    <property type="term" value="F:magnesium ion binding"/>
    <property type="evidence" value="ECO:0007669"/>
    <property type="project" value="UniProtKB-UniRule"/>
</dbReference>
<keyword evidence="2 6" id="KW-0963">Cytoplasm</keyword>
<dbReference type="Gene3D" id="3.90.80.10">
    <property type="entry name" value="Inorganic pyrophosphatase"/>
    <property type="match status" value="1"/>
</dbReference>
<keyword evidence="3 6" id="KW-0479">Metal-binding</keyword>
<evidence type="ECO:0000256" key="5">
    <source>
        <dbReference type="ARBA" id="ARBA00022842"/>
    </source>
</evidence>
<dbReference type="PROSITE" id="PS00387">
    <property type="entry name" value="PPASE"/>
    <property type="match status" value="1"/>
</dbReference>
<comment type="function">
    <text evidence="6">Catalyzes the hydrolysis of inorganic pyrophosphate (PPi) forming two phosphate ions.</text>
</comment>
<evidence type="ECO:0000256" key="4">
    <source>
        <dbReference type="ARBA" id="ARBA00022801"/>
    </source>
</evidence>
<protein>
    <recommendedName>
        <fullName evidence="6">Inorganic pyrophosphatase</fullName>
        <ecNumber evidence="6">3.6.1.1</ecNumber>
    </recommendedName>
    <alternativeName>
        <fullName evidence="6">Pyrophosphate phospho-hydrolase</fullName>
        <shortName evidence="6">PPase</shortName>
    </alternativeName>
</protein>
<dbReference type="CDD" id="cd00412">
    <property type="entry name" value="pyrophosphatase"/>
    <property type="match status" value="1"/>
</dbReference>
<comment type="subcellular location">
    <subcellularLocation>
        <location evidence="6">Cytoplasm</location>
    </subcellularLocation>
</comment>
<proteinExistence type="inferred from homology"/>
<dbReference type="EC" id="3.6.1.1" evidence="6"/>
<evidence type="ECO:0000313" key="8">
    <source>
        <dbReference type="Proteomes" id="UP000294914"/>
    </source>
</evidence>
<gene>
    <name evidence="6" type="primary">ppa</name>
    <name evidence="7" type="ORF">EDC23_1977</name>
</gene>
<reference evidence="7 8" key="1">
    <citation type="submission" date="2019-03" db="EMBL/GenBank/DDBJ databases">
        <title>Genomic Encyclopedia of Type Strains, Phase IV (KMG-IV): sequencing the most valuable type-strain genomes for metagenomic binning, comparative biology and taxonomic classification.</title>
        <authorList>
            <person name="Goeker M."/>
        </authorList>
    </citation>
    <scope>NUCLEOTIDE SEQUENCE [LARGE SCALE GENOMIC DNA]</scope>
    <source>
        <strain evidence="7 8">DSM 16326</strain>
    </source>
</reference>
<evidence type="ECO:0000256" key="6">
    <source>
        <dbReference type="HAMAP-Rule" id="MF_00209"/>
    </source>
</evidence>
<comment type="cofactor">
    <cofactor evidence="1 6">
        <name>Mg(2+)</name>
        <dbReference type="ChEBI" id="CHEBI:18420"/>
    </cofactor>
</comment>
<dbReference type="GO" id="GO:0004427">
    <property type="term" value="F:inorganic diphosphate phosphatase activity"/>
    <property type="evidence" value="ECO:0007669"/>
    <property type="project" value="UniProtKB-UniRule"/>
</dbReference>
<accession>A0A4R8IIH1</accession>
<evidence type="ECO:0000256" key="1">
    <source>
        <dbReference type="ARBA" id="ARBA00001946"/>
    </source>
</evidence>
<feature type="binding site" evidence="6">
    <location>
        <position position="103"/>
    </location>
    <ligand>
        <name>Mg(2+)</name>
        <dbReference type="ChEBI" id="CHEBI:18420"/>
        <label>1</label>
    </ligand>
</feature>
<dbReference type="InterPro" id="IPR036649">
    <property type="entry name" value="Pyrophosphatase_sf"/>
</dbReference>
<comment type="caution">
    <text evidence="7">The sequence shown here is derived from an EMBL/GenBank/DDBJ whole genome shotgun (WGS) entry which is preliminary data.</text>
</comment>
<dbReference type="RefSeq" id="WP_134084016.1">
    <property type="nucleotide sequence ID" value="NZ_SOQX01000005.1"/>
</dbReference>
<dbReference type="SUPFAM" id="SSF50324">
    <property type="entry name" value="Inorganic pyrophosphatase"/>
    <property type="match status" value="1"/>
</dbReference>
<dbReference type="FunFam" id="3.90.80.10:FF:000001">
    <property type="entry name" value="Inorganic pyrophosphatase"/>
    <property type="match status" value="1"/>
</dbReference>
<keyword evidence="4 6" id="KW-0378">Hydrolase</keyword>
<dbReference type="Pfam" id="PF00719">
    <property type="entry name" value="Pyrophosphatase"/>
    <property type="match status" value="1"/>
</dbReference>
<evidence type="ECO:0000313" key="7">
    <source>
        <dbReference type="EMBL" id="TDY00476.1"/>
    </source>
</evidence>
<feature type="binding site" evidence="6">
    <location>
        <position position="71"/>
    </location>
    <ligand>
        <name>Mg(2+)</name>
        <dbReference type="ChEBI" id="CHEBI:18420"/>
        <label>1</label>
    </ligand>
</feature>
<keyword evidence="5 6" id="KW-0460">Magnesium</keyword>
<dbReference type="HAMAP" id="MF_00209">
    <property type="entry name" value="Inorganic_PPase"/>
    <property type="match status" value="1"/>
</dbReference>
<feature type="binding site" evidence="6">
    <location>
        <position position="56"/>
    </location>
    <ligand>
        <name>substrate</name>
    </ligand>
</feature>
<evidence type="ECO:0000256" key="3">
    <source>
        <dbReference type="ARBA" id="ARBA00022723"/>
    </source>
</evidence>
<comment type="similarity">
    <text evidence="6">Belongs to the PPase family.</text>
</comment>
<feature type="binding site" evidence="6">
    <location>
        <position position="142"/>
    </location>
    <ligand>
        <name>substrate</name>
    </ligand>
</feature>
<dbReference type="PANTHER" id="PTHR10286">
    <property type="entry name" value="INORGANIC PYROPHOSPHATASE"/>
    <property type="match status" value="1"/>
</dbReference>
<dbReference type="Proteomes" id="UP000294914">
    <property type="component" value="Unassembled WGS sequence"/>
</dbReference>
<dbReference type="OrthoDB" id="5187599at2"/>
<name>A0A4R8IIH1_9GAMM</name>
<dbReference type="InterPro" id="IPR008162">
    <property type="entry name" value="Pyrophosphatase"/>
</dbReference>
<keyword evidence="8" id="KW-1185">Reference proteome</keyword>
<sequence length="182" mass="20589">MNLDRVDPGKHIPENINVIIEIPAHSDPVKYEVDKDTGAMFVDRFMNTAMHYPCNYGYVPHTLSEDSDPVDVLVVTPMPLISGSVVRCRPVGILKMTDEAGPDAKLLAVPITKLCQLYEKVDAPKDMPQQLLDQIAHFFEHYKDLEEGKWVKIDGWGDKQAAHQEILDSIERYNNAPEKPCF</sequence>
<feature type="binding site" evidence="6">
    <location>
        <position position="44"/>
    </location>
    <ligand>
        <name>substrate</name>
    </ligand>
</feature>
<dbReference type="EMBL" id="SOQX01000005">
    <property type="protein sequence ID" value="TDY00476.1"/>
    <property type="molecule type" value="Genomic_DNA"/>
</dbReference>
<comment type="subunit">
    <text evidence="6">Homohexamer.</text>
</comment>
<dbReference type="AlphaFoldDB" id="A0A4R8IIH1"/>
<evidence type="ECO:0000256" key="2">
    <source>
        <dbReference type="ARBA" id="ARBA00022490"/>
    </source>
</evidence>
<dbReference type="NCBIfam" id="NF002317">
    <property type="entry name" value="PRK01250.1"/>
    <property type="match status" value="1"/>
</dbReference>
<dbReference type="GO" id="GO:0005737">
    <property type="term" value="C:cytoplasm"/>
    <property type="evidence" value="ECO:0007669"/>
    <property type="project" value="UniProtKB-SubCell"/>
</dbReference>
<dbReference type="GO" id="GO:0006796">
    <property type="term" value="P:phosphate-containing compound metabolic process"/>
    <property type="evidence" value="ECO:0007669"/>
    <property type="project" value="InterPro"/>
</dbReference>
<feature type="binding site" evidence="6">
    <location>
        <position position="66"/>
    </location>
    <ligand>
        <name>Mg(2+)</name>
        <dbReference type="ChEBI" id="CHEBI:18420"/>
        <label>1</label>
    </ligand>
</feature>
<feature type="binding site" evidence="6">
    <location>
        <position position="71"/>
    </location>
    <ligand>
        <name>Mg(2+)</name>
        <dbReference type="ChEBI" id="CHEBI:18420"/>
        <label>2</label>
    </ligand>
</feature>
<feature type="binding site" evidence="6">
    <location>
        <position position="30"/>
    </location>
    <ligand>
        <name>substrate</name>
    </ligand>
</feature>
<comment type="catalytic activity">
    <reaction evidence="6">
        <text>diphosphate + H2O = 2 phosphate + H(+)</text>
        <dbReference type="Rhea" id="RHEA:24576"/>
        <dbReference type="ChEBI" id="CHEBI:15377"/>
        <dbReference type="ChEBI" id="CHEBI:15378"/>
        <dbReference type="ChEBI" id="CHEBI:33019"/>
        <dbReference type="ChEBI" id="CHEBI:43474"/>
        <dbReference type="EC" id="3.6.1.1"/>
    </reaction>
</comment>
<organism evidence="7 8">
    <name type="scientific">Thiohalophilus thiocyanatoxydans</name>
    <dbReference type="NCBI Taxonomy" id="381308"/>
    <lineage>
        <taxon>Bacteria</taxon>
        <taxon>Pseudomonadati</taxon>
        <taxon>Pseudomonadota</taxon>
        <taxon>Gammaproteobacteria</taxon>
        <taxon>Thiohalomonadales</taxon>
        <taxon>Thiohalophilaceae</taxon>
        <taxon>Thiohalophilus</taxon>
    </lineage>
</organism>